<accession>A0A4Y5SUS2</accession>
<organism evidence="4 5">
    <name type="scientific">Paracoccus liaowanqingii</name>
    <dbReference type="NCBI Taxonomy" id="2560053"/>
    <lineage>
        <taxon>Bacteria</taxon>
        <taxon>Pseudomonadati</taxon>
        <taxon>Pseudomonadota</taxon>
        <taxon>Alphaproteobacteria</taxon>
        <taxon>Rhodobacterales</taxon>
        <taxon>Paracoccaceae</taxon>
        <taxon>Paracoccus</taxon>
    </lineage>
</organism>
<dbReference type="KEGG" id="plia:E4191_20570"/>
<dbReference type="RefSeq" id="WP_139616220.1">
    <property type="nucleotide sequence ID" value="NZ_CP040763.1"/>
</dbReference>
<sequence length="120" mass="13267">MTAQMVLVVEDEPLLRMAALAMVEEAGFQALAASDCEMAVRVLNTCSDIAVVFTDVDLGYGKDGLWLASQIAERWPAVRIIVTSGYRHVTPERVPAGAIFFEKPYSEEKVVDEMRKFVGQ</sequence>
<dbReference type="Pfam" id="PF00072">
    <property type="entry name" value="Response_reg"/>
    <property type="match status" value="1"/>
</dbReference>
<dbReference type="Proteomes" id="UP000296374">
    <property type="component" value="Plasmid unnamed4"/>
</dbReference>
<reference evidence="5" key="1">
    <citation type="submission" date="2019-05" db="EMBL/GenBank/DDBJ databases">
        <title>Tamlana fucoidanivorans sp. nov., isolated from the surface of algae collected from Fujian province in China.</title>
        <authorList>
            <person name="Li J."/>
        </authorList>
    </citation>
    <scope>NUCLEOTIDE SEQUENCE [LARGE SCALE GENOMIC DNA]</scope>
    <source>
        <strain evidence="5">2251</strain>
        <plasmid evidence="5">unnamed4</plasmid>
    </source>
</reference>
<dbReference type="InterPro" id="IPR001789">
    <property type="entry name" value="Sig_transdc_resp-reg_receiver"/>
</dbReference>
<keyword evidence="1 2" id="KW-0597">Phosphoprotein</keyword>
<gene>
    <name evidence="4" type="ORF">E4191_20570</name>
</gene>
<name>A0A4Y5SUS2_9RHOB</name>
<dbReference type="SUPFAM" id="SSF52172">
    <property type="entry name" value="CheY-like"/>
    <property type="match status" value="1"/>
</dbReference>
<feature type="domain" description="Response regulatory" evidence="3">
    <location>
        <begin position="5"/>
        <end position="118"/>
    </location>
</feature>
<dbReference type="AlphaFoldDB" id="A0A4Y5SUS2"/>
<evidence type="ECO:0000313" key="4">
    <source>
        <dbReference type="EMBL" id="QDA36494.1"/>
    </source>
</evidence>
<keyword evidence="4" id="KW-0614">Plasmid</keyword>
<evidence type="ECO:0000256" key="1">
    <source>
        <dbReference type="ARBA" id="ARBA00022553"/>
    </source>
</evidence>
<evidence type="ECO:0000259" key="3">
    <source>
        <dbReference type="PROSITE" id="PS50110"/>
    </source>
</evidence>
<evidence type="ECO:0000313" key="5">
    <source>
        <dbReference type="Proteomes" id="UP000296374"/>
    </source>
</evidence>
<dbReference type="InterPro" id="IPR011006">
    <property type="entry name" value="CheY-like_superfamily"/>
</dbReference>
<dbReference type="InterPro" id="IPR050595">
    <property type="entry name" value="Bact_response_regulator"/>
</dbReference>
<dbReference type="Gene3D" id="3.40.50.2300">
    <property type="match status" value="1"/>
</dbReference>
<dbReference type="GO" id="GO:0000160">
    <property type="term" value="P:phosphorelay signal transduction system"/>
    <property type="evidence" value="ECO:0007669"/>
    <property type="project" value="InterPro"/>
</dbReference>
<geneLocation type="plasmid" evidence="4 5">
    <name>unnamed4</name>
</geneLocation>
<protein>
    <submittedName>
        <fullName evidence="4">Response regulator</fullName>
    </submittedName>
</protein>
<dbReference type="PANTHER" id="PTHR44591:SF3">
    <property type="entry name" value="RESPONSE REGULATORY DOMAIN-CONTAINING PROTEIN"/>
    <property type="match status" value="1"/>
</dbReference>
<dbReference type="PROSITE" id="PS50110">
    <property type="entry name" value="RESPONSE_REGULATORY"/>
    <property type="match status" value="1"/>
</dbReference>
<feature type="modified residue" description="4-aspartylphosphate" evidence="2">
    <location>
        <position position="55"/>
    </location>
</feature>
<dbReference type="PANTHER" id="PTHR44591">
    <property type="entry name" value="STRESS RESPONSE REGULATOR PROTEIN 1"/>
    <property type="match status" value="1"/>
</dbReference>
<evidence type="ECO:0000256" key="2">
    <source>
        <dbReference type="PROSITE-ProRule" id="PRU00169"/>
    </source>
</evidence>
<proteinExistence type="predicted"/>
<dbReference type="SMART" id="SM00448">
    <property type="entry name" value="REC"/>
    <property type="match status" value="1"/>
</dbReference>
<dbReference type="EMBL" id="CP040763">
    <property type="protein sequence ID" value="QDA36494.1"/>
    <property type="molecule type" value="Genomic_DNA"/>
</dbReference>